<dbReference type="SUPFAM" id="SSF53822">
    <property type="entry name" value="Periplasmic binding protein-like I"/>
    <property type="match status" value="1"/>
</dbReference>
<evidence type="ECO:0000259" key="2">
    <source>
        <dbReference type="Pfam" id="PF13458"/>
    </source>
</evidence>
<sequence>ICGRQVGKAPEDMNIWLEHEDSAYGTSIAEAQEKLLEEAGVHVEISAHSSIDLTDSILRAKNAEPDLWINTGYVIDTNLLLRTAREQDFTPPAIMLMGVGDTSETLEAVGEEFLEGVLLVSYPRPDIAEAYGPGAQDYLDAYRAEFDREPIAPQGMNAYVGAQMMFEAIEAAGTTDFEAVVEAAKGLSKPGSSYATGYGMAFDETMQNTLALPVIAQWQQGEVRAVFPGPAANEGVEVVNIPRN</sequence>
<dbReference type="EMBL" id="LAZR01028328">
    <property type="protein sequence ID" value="KKL62953.1"/>
    <property type="molecule type" value="Genomic_DNA"/>
</dbReference>
<name>A0A0F9DMK0_9ZZZZ</name>
<gene>
    <name evidence="3" type="ORF">LCGC14_2179970</name>
</gene>
<dbReference type="AlphaFoldDB" id="A0A0F9DMK0"/>
<keyword evidence="1" id="KW-0732">Signal</keyword>
<dbReference type="Gene3D" id="3.40.50.2300">
    <property type="match status" value="2"/>
</dbReference>
<organism evidence="3">
    <name type="scientific">marine sediment metagenome</name>
    <dbReference type="NCBI Taxonomy" id="412755"/>
    <lineage>
        <taxon>unclassified sequences</taxon>
        <taxon>metagenomes</taxon>
        <taxon>ecological metagenomes</taxon>
    </lineage>
</organism>
<dbReference type="InterPro" id="IPR028081">
    <property type="entry name" value="Leu-bd"/>
</dbReference>
<dbReference type="PANTHER" id="PTHR30483">
    <property type="entry name" value="LEUCINE-SPECIFIC-BINDING PROTEIN"/>
    <property type="match status" value="1"/>
</dbReference>
<dbReference type="InterPro" id="IPR028082">
    <property type="entry name" value="Peripla_BP_I"/>
</dbReference>
<evidence type="ECO:0000313" key="3">
    <source>
        <dbReference type="EMBL" id="KKL62953.1"/>
    </source>
</evidence>
<comment type="caution">
    <text evidence="3">The sequence shown here is derived from an EMBL/GenBank/DDBJ whole genome shotgun (WGS) entry which is preliminary data.</text>
</comment>
<dbReference type="Pfam" id="PF13458">
    <property type="entry name" value="Peripla_BP_6"/>
    <property type="match status" value="1"/>
</dbReference>
<feature type="non-terminal residue" evidence="3">
    <location>
        <position position="1"/>
    </location>
</feature>
<accession>A0A0F9DMK0</accession>
<dbReference type="InterPro" id="IPR051010">
    <property type="entry name" value="BCAA_transport"/>
</dbReference>
<feature type="domain" description="Leucine-binding protein" evidence="2">
    <location>
        <begin position="19"/>
        <end position="191"/>
    </location>
</feature>
<reference evidence="3" key="1">
    <citation type="journal article" date="2015" name="Nature">
        <title>Complex archaea that bridge the gap between prokaryotes and eukaryotes.</title>
        <authorList>
            <person name="Spang A."/>
            <person name="Saw J.H."/>
            <person name="Jorgensen S.L."/>
            <person name="Zaremba-Niedzwiedzka K."/>
            <person name="Martijn J."/>
            <person name="Lind A.E."/>
            <person name="van Eijk R."/>
            <person name="Schleper C."/>
            <person name="Guy L."/>
            <person name="Ettema T.J."/>
        </authorList>
    </citation>
    <scope>NUCLEOTIDE SEQUENCE</scope>
</reference>
<evidence type="ECO:0000256" key="1">
    <source>
        <dbReference type="ARBA" id="ARBA00022729"/>
    </source>
</evidence>
<protein>
    <recommendedName>
        <fullName evidence="2">Leucine-binding protein domain-containing protein</fullName>
    </recommendedName>
</protein>
<proteinExistence type="predicted"/>